<protein>
    <submittedName>
        <fullName evidence="2">HalOD1 output domain-containing protein</fullName>
    </submittedName>
</protein>
<dbReference type="EMBL" id="JBHSZG010000008">
    <property type="protein sequence ID" value="MFC7138170.1"/>
    <property type="molecule type" value="Genomic_DNA"/>
</dbReference>
<evidence type="ECO:0000313" key="2">
    <source>
        <dbReference type="EMBL" id="MFC7137810.1"/>
    </source>
</evidence>
<accession>A0ABD5XVT4</accession>
<organism evidence="2 4">
    <name type="scientific">Halobaculum litoreum</name>
    <dbReference type="NCBI Taxonomy" id="3031998"/>
    <lineage>
        <taxon>Archaea</taxon>
        <taxon>Methanobacteriati</taxon>
        <taxon>Methanobacteriota</taxon>
        <taxon>Stenosarchaea group</taxon>
        <taxon>Halobacteria</taxon>
        <taxon>Halobacteriales</taxon>
        <taxon>Haloferacaceae</taxon>
        <taxon>Halobaculum</taxon>
    </lineage>
</organism>
<sequence>MSGLESMDELIADPDTGALVGVFDPAVDTPSSVAVCAVAAASMRDPLDIRPMYSTVDPGCLDSLLTHGGTTVSVNTTFEFEGYELTIDSEGLIRLEQAKTAAPQRSSAATDR</sequence>
<evidence type="ECO:0000313" key="3">
    <source>
        <dbReference type="EMBL" id="MFC7138170.1"/>
    </source>
</evidence>
<dbReference type="EMBL" id="JBHSZG010000008">
    <property type="protein sequence ID" value="MFC7137810.1"/>
    <property type="molecule type" value="Genomic_DNA"/>
</dbReference>
<feature type="domain" description="Halobacterial output" evidence="1">
    <location>
        <begin position="28"/>
        <end position="96"/>
    </location>
</feature>
<reference evidence="2" key="3">
    <citation type="submission" date="2024-09" db="EMBL/GenBank/DDBJ databases">
        <authorList>
            <person name="Sun Q."/>
        </authorList>
    </citation>
    <scope>NUCLEOTIDE SEQUENCE</scope>
    <source>
        <strain evidence="2">NBRC 112578</strain>
    </source>
</reference>
<dbReference type="Pfam" id="PF18545">
    <property type="entry name" value="HalOD1"/>
    <property type="match status" value="1"/>
</dbReference>
<evidence type="ECO:0000313" key="4">
    <source>
        <dbReference type="Proteomes" id="UP001596368"/>
    </source>
</evidence>
<comment type="caution">
    <text evidence="2">The sequence shown here is derived from an EMBL/GenBank/DDBJ whole genome shotgun (WGS) entry which is preliminary data.</text>
</comment>
<dbReference type="InterPro" id="IPR040624">
    <property type="entry name" value="HalOD1"/>
</dbReference>
<proteinExistence type="predicted"/>
<name>A0ABD5XVT4_9EURY</name>
<dbReference type="Proteomes" id="UP001596368">
    <property type="component" value="Unassembled WGS sequence"/>
</dbReference>
<reference evidence="4" key="2">
    <citation type="journal article" date="2019" name="Int. J. Syst. Evol. Microbiol.">
        <title>The Global Catalogue of Microorganisms (GCM) 10K type strain sequencing project: providing services to taxonomists for standard genome sequencing and annotation.</title>
        <authorList>
            <consortium name="The Broad Institute Genomics Platform"/>
            <consortium name="The Broad Institute Genome Sequencing Center for Infectious Disease"/>
            <person name="Wu L."/>
            <person name="Ma J."/>
        </authorList>
    </citation>
    <scope>NUCLEOTIDE SEQUENCE [LARGE SCALE GENOMIC DNA]</scope>
    <source>
        <strain evidence="4">DT92</strain>
    </source>
</reference>
<dbReference type="AlphaFoldDB" id="A0ABD5XVT4"/>
<keyword evidence="4" id="KW-1185">Reference proteome</keyword>
<gene>
    <name evidence="2" type="ORF">ACFQRB_17940</name>
    <name evidence="3" type="ORF">ACFQRB_20220</name>
</gene>
<reference evidence="2" key="1">
    <citation type="journal article" date="2014" name="Int. J. Syst. Evol. Microbiol.">
        <title>Complete genome sequence of Corynebacterium casei LMG S-19264T (=DSM 44701T), isolated from a smear-ripened cheese.</title>
        <authorList>
            <consortium name="US DOE Joint Genome Institute (JGI-PGF)"/>
            <person name="Walter F."/>
            <person name="Albersmeier A."/>
            <person name="Kalinowski J."/>
            <person name="Ruckert C."/>
        </authorList>
    </citation>
    <scope>NUCLEOTIDE SEQUENCE [LARGE SCALE GENOMIC DNA]</scope>
    <source>
        <strain evidence="2">NBRC 112578</strain>
    </source>
</reference>
<evidence type="ECO:0000259" key="1">
    <source>
        <dbReference type="Pfam" id="PF18545"/>
    </source>
</evidence>